<sequence>MAQRRHRPGHPQRPRPARRLRAGTHVSVDASARKPRRRTLGALVVAGLVVVGLVAAYFVLDGGLRSYAENQIEQEIASNLPDTVTGDVAVSVGGFSVIAQYLGGSFDRVALESGALTVDGVPASVHVVATDVPLDQSQPVGDLRGIVDLEPDAINALLSRSLPSDAPDASVELGQDEISYSGSARVLGLPIGYRASATPSVDADALMLTPSGASVTSSEGSIDAGNLLTLVLGEEPLRICVAQYLPEGITLAGVNVTPERARLTLESSTLTLSRQALTTLGSCSSD</sequence>
<dbReference type="Pfam" id="PF11209">
    <property type="entry name" value="LmeA"/>
    <property type="match status" value="1"/>
</dbReference>
<feature type="region of interest" description="Disordered" evidence="1">
    <location>
        <begin position="1"/>
        <end position="31"/>
    </location>
</feature>
<name>A0A4R8XSR7_9MICO</name>
<evidence type="ECO:0000313" key="3">
    <source>
        <dbReference type="EMBL" id="TFC80380.1"/>
    </source>
</evidence>
<feature type="compositionally biased region" description="Basic residues" evidence="1">
    <location>
        <begin position="1"/>
        <end position="22"/>
    </location>
</feature>
<reference evidence="3 4" key="1">
    <citation type="submission" date="2019-03" db="EMBL/GenBank/DDBJ databases">
        <title>Genomics of glacier-inhabiting Cryobacterium strains.</title>
        <authorList>
            <person name="Liu Q."/>
            <person name="Xin Y.-H."/>
        </authorList>
    </citation>
    <scope>NUCLEOTIDE SEQUENCE [LARGE SCALE GENOMIC DNA]</scope>
    <source>
        <strain evidence="3 4">TMT2-48-2</strain>
    </source>
</reference>
<accession>A0A4R8XSR7</accession>
<evidence type="ECO:0000313" key="4">
    <source>
        <dbReference type="Proteomes" id="UP000298433"/>
    </source>
</evidence>
<keyword evidence="2" id="KW-0812">Transmembrane</keyword>
<protein>
    <submittedName>
        <fullName evidence="3">DUF2993 domain-containing protein</fullName>
    </submittedName>
</protein>
<dbReference type="Proteomes" id="UP000298433">
    <property type="component" value="Unassembled WGS sequence"/>
</dbReference>
<dbReference type="InterPro" id="IPR021373">
    <property type="entry name" value="DUF2993"/>
</dbReference>
<proteinExistence type="predicted"/>
<gene>
    <name evidence="3" type="ORF">E3T23_08815</name>
</gene>
<feature type="transmembrane region" description="Helical" evidence="2">
    <location>
        <begin position="40"/>
        <end position="60"/>
    </location>
</feature>
<dbReference type="OrthoDB" id="5116168at2"/>
<keyword evidence="2" id="KW-0472">Membrane</keyword>
<organism evidence="3 4">
    <name type="scientific">Cryobacterium cheniae</name>
    <dbReference type="NCBI Taxonomy" id="1259262"/>
    <lineage>
        <taxon>Bacteria</taxon>
        <taxon>Bacillati</taxon>
        <taxon>Actinomycetota</taxon>
        <taxon>Actinomycetes</taxon>
        <taxon>Micrococcales</taxon>
        <taxon>Microbacteriaceae</taxon>
        <taxon>Cryobacterium</taxon>
    </lineage>
</organism>
<keyword evidence="4" id="KW-1185">Reference proteome</keyword>
<evidence type="ECO:0000256" key="2">
    <source>
        <dbReference type="SAM" id="Phobius"/>
    </source>
</evidence>
<dbReference type="EMBL" id="SOGN01000041">
    <property type="protein sequence ID" value="TFC80380.1"/>
    <property type="molecule type" value="Genomic_DNA"/>
</dbReference>
<dbReference type="AlphaFoldDB" id="A0A4R8XSR7"/>
<evidence type="ECO:0000256" key="1">
    <source>
        <dbReference type="SAM" id="MobiDB-lite"/>
    </source>
</evidence>
<comment type="caution">
    <text evidence="3">The sequence shown here is derived from an EMBL/GenBank/DDBJ whole genome shotgun (WGS) entry which is preliminary data.</text>
</comment>
<keyword evidence="2" id="KW-1133">Transmembrane helix</keyword>